<gene>
    <name evidence="1" type="ORF">Lspi_0169</name>
</gene>
<proteinExistence type="predicted"/>
<sequence length="92" mass="10681">MDIVFQGLHNSEETAEDILSVLRLFKERYQISHFREIHLTVTLVDDHGEDVELADNETGQVYRVFEVCRKGSELSPGRRTHPMLQLVVDNTR</sequence>
<dbReference type="Proteomes" id="UP000054877">
    <property type="component" value="Unassembled WGS sequence"/>
</dbReference>
<dbReference type="STRING" id="452.Lspi_0169"/>
<dbReference type="OrthoDB" id="5642691at2"/>
<evidence type="ECO:0000313" key="1">
    <source>
        <dbReference type="EMBL" id="KTD66106.1"/>
    </source>
</evidence>
<accession>A0A0W0ZAW7</accession>
<dbReference type="EMBL" id="LNYX01000002">
    <property type="protein sequence ID" value="KTD66106.1"/>
    <property type="molecule type" value="Genomic_DNA"/>
</dbReference>
<dbReference type="AlphaFoldDB" id="A0A0W0ZAW7"/>
<organism evidence="1 2">
    <name type="scientific">Legionella spiritensis</name>
    <dbReference type="NCBI Taxonomy" id="452"/>
    <lineage>
        <taxon>Bacteria</taxon>
        <taxon>Pseudomonadati</taxon>
        <taxon>Pseudomonadota</taxon>
        <taxon>Gammaproteobacteria</taxon>
        <taxon>Legionellales</taxon>
        <taxon>Legionellaceae</taxon>
        <taxon>Legionella</taxon>
    </lineage>
</organism>
<reference evidence="1 2" key="1">
    <citation type="submission" date="2015-11" db="EMBL/GenBank/DDBJ databases">
        <title>Genomic analysis of 38 Legionella species identifies large and diverse effector repertoires.</title>
        <authorList>
            <person name="Burstein D."/>
            <person name="Amaro F."/>
            <person name="Zusman T."/>
            <person name="Lifshitz Z."/>
            <person name="Cohen O."/>
            <person name="Gilbert J.A."/>
            <person name="Pupko T."/>
            <person name="Shuman H.A."/>
            <person name="Segal G."/>
        </authorList>
    </citation>
    <scope>NUCLEOTIDE SEQUENCE [LARGE SCALE GENOMIC DNA]</scope>
    <source>
        <strain evidence="1 2">Mt.St.Helens-9</strain>
    </source>
</reference>
<evidence type="ECO:0000313" key="2">
    <source>
        <dbReference type="Proteomes" id="UP000054877"/>
    </source>
</evidence>
<dbReference type="RefSeq" id="WP_058482115.1">
    <property type="nucleotide sequence ID" value="NZ_CAAAII010000009.1"/>
</dbReference>
<dbReference type="PATRIC" id="fig|452.5.peg.183"/>
<protein>
    <submittedName>
        <fullName evidence="1">Uncharacterized protein</fullName>
    </submittedName>
</protein>
<name>A0A0W0ZAW7_LEGSP</name>
<comment type="caution">
    <text evidence="1">The sequence shown here is derived from an EMBL/GenBank/DDBJ whole genome shotgun (WGS) entry which is preliminary data.</text>
</comment>
<keyword evidence="2" id="KW-1185">Reference proteome</keyword>